<reference evidence="1" key="1">
    <citation type="submission" date="2007-04" db="EMBL/GenBank/DDBJ databases">
        <title>Annotation of Pediculus humanus corporis strain USDA.</title>
        <authorList>
            <person name="Kirkness E."/>
            <person name="Hannick L."/>
            <person name="Hass B."/>
            <person name="Bruggner R."/>
            <person name="Lawson D."/>
            <person name="Bidwell S."/>
            <person name="Joardar V."/>
            <person name="Caler E."/>
            <person name="Walenz B."/>
            <person name="Inman J."/>
            <person name="Schobel S."/>
            <person name="Galinsky K."/>
            <person name="Amedeo P."/>
            <person name="Strausberg R."/>
        </authorList>
    </citation>
    <scope>NUCLEOTIDE SEQUENCE</scope>
    <source>
        <strain evidence="1">USDA</strain>
    </source>
</reference>
<dbReference type="CTD" id="8229706"/>
<reference evidence="2" key="3">
    <citation type="submission" date="2021-02" db="UniProtKB">
        <authorList>
            <consortium name="EnsemblMetazoa"/>
        </authorList>
    </citation>
    <scope>IDENTIFICATION</scope>
    <source>
        <strain evidence="2">USDA</strain>
    </source>
</reference>
<evidence type="ECO:0000313" key="3">
    <source>
        <dbReference type="Proteomes" id="UP000009046"/>
    </source>
</evidence>
<dbReference type="GeneID" id="8229706"/>
<dbReference type="HOGENOM" id="CLU_1779641_0_0_1"/>
<keyword evidence="3" id="KW-1185">Reference proteome</keyword>
<accession>E0VLS9</accession>
<reference evidence="1" key="2">
    <citation type="submission" date="2007-04" db="EMBL/GenBank/DDBJ databases">
        <title>The genome of the human body louse.</title>
        <authorList>
            <consortium name="The Human Body Louse Genome Consortium"/>
            <person name="Kirkness E."/>
            <person name="Walenz B."/>
            <person name="Hass B."/>
            <person name="Bruggner R."/>
            <person name="Strausberg R."/>
        </authorList>
    </citation>
    <scope>NUCLEOTIDE SEQUENCE</scope>
    <source>
        <strain evidence="1">USDA</strain>
    </source>
</reference>
<dbReference type="VEuPathDB" id="VectorBase:PHUM293350"/>
<dbReference type="OrthoDB" id="6605214at2759"/>
<dbReference type="EnsemblMetazoa" id="PHUM293350-RA">
    <property type="protein sequence ID" value="PHUM293350-PA"/>
    <property type="gene ID" value="PHUM293350"/>
</dbReference>
<dbReference type="AlphaFoldDB" id="E0VLS9"/>
<dbReference type="KEGG" id="phu:Phum_PHUM293350"/>
<dbReference type="InParanoid" id="E0VLS9"/>
<proteinExistence type="predicted"/>
<gene>
    <name evidence="2" type="primary">8229706</name>
    <name evidence="1" type="ORF">Phum_PHUM293350</name>
</gene>
<evidence type="ECO:0000313" key="2">
    <source>
        <dbReference type="EnsemblMetazoa" id="PHUM293350-PA"/>
    </source>
</evidence>
<protein>
    <submittedName>
        <fullName evidence="1 2">Uncharacterized protein</fullName>
    </submittedName>
</protein>
<name>E0VLS9_PEDHC</name>
<dbReference type="EMBL" id="AAZO01003399">
    <property type="status" value="NOT_ANNOTATED_CDS"/>
    <property type="molecule type" value="Genomic_DNA"/>
</dbReference>
<dbReference type="Proteomes" id="UP000009046">
    <property type="component" value="Unassembled WGS sequence"/>
</dbReference>
<dbReference type="EMBL" id="DS235281">
    <property type="protein sequence ID" value="EEB14335.1"/>
    <property type="molecule type" value="Genomic_DNA"/>
</dbReference>
<dbReference type="RefSeq" id="XP_002427073.1">
    <property type="nucleotide sequence ID" value="XM_002427028.1"/>
</dbReference>
<evidence type="ECO:0000313" key="1">
    <source>
        <dbReference type="EMBL" id="EEB14335.1"/>
    </source>
</evidence>
<sequence>MENLESLCQKIQEFFELVENHENQIQDWIIASKKPCSSIVNQSLFYRAILQESTFDNSSIIGFENFEGFKNGLAYEIFKSLQENLTILENIRAKNLIDLSLLNPCCPSLEHIVIWCEDIWRYYHSFYLQVTLALTNLEYENEDTKI</sequence>
<organism>
    <name type="scientific">Pediculus humanus subsp. corporis</name>
    <name type="common">Body louse</name>
    <dbReference type="NCBI Taxonomy" id="121224"/>
    <lineage>
        <taxon>Eukaryota</taxon>
        <taxon>Metazoa</taxon>
        <taxon>Ecdysozoa</taxon>
        <taxon>Arthropoda</taxon>
        <taxon>Hexapoda</taxon>
        <taxon>Insecta</taxon>
        <taxon>Pterygota</taxon>
        <taxon>Neoptera</taxon>
        <taxon>Paraneoptera</taxon>
        <taxon>Psocodea</taxon>
        <taxon>Troctomorpha</taxon>
        <taxon>Phthiraptera</taxon>
        <taxon>Anoplura</taxon>
        <taxon>Pediculidae</taxon>
        <taxon>Pediculus</taxon>
    </lineage>
</organism>